<reference evidence="1" key="2">
    <citation type="journal article" date="2021" name="PeerJ">
        <title>Extensive microbial diversity within the chicken gut microbiome revealed by metagenomics and culture.</title>
        <authorList>
            <person name="Gilroy R."/>
            <person name="Ravi A."/>
            <person name="Getino M."/>
            <person name="Pursley I."/>
            <person name="Horton D.L."/>
            <person name="Alikhan N.F."/>
            <person name="Baker D."/>
            <person name="Gharbi K."/>
            <person name="Hall N."/>
            <person name="Watson M."/>
            <person name="Adriaenssens E.M."/>
            <person name="Foster-Nyarko E."/>
            <person name="Jarju S."/>
            <person name="Secka A."/>
            <person name="Antonio M."/>
            <person name="Oren A."/>
            <person name="Chaudhuri R.R."/>
            <person name="La Ragione R."/>
            <person name="Hildebrand F."/>
            <person name="Pallen M.J."/>
        </authorList>
    </citation>
    <scope>NUCLEOTIDE SEQUENCE</scope>
    <source>
        <strain evidence="1">ChiGjej3B3-5194</strain>
    </source>
</reference>
<dbReference type="EMBL" id="DVJI01000012">
    <property type="protein sequence ID" value="HIS71103.1"/>
    <property type="molecule type" value="Genomic_DNA"/>
</dbReference>
<name>A0A9D1FHD7_9PROT</name>
<protein>
    <submittedName>
        <fullName evidence="1">Uncharacterized protein</fullName>
    </submittedName>
</protein>
<dbReference type="AlphaFoldDB" id="A0A9D1FHD7"/>
<gene>
    <name evidence="1" type="ORF">IAD02_03930</name>
</gene>
<comment type="caution">
    <text evidence="1">The sequence shown here is derived from an EMBL/GenBank/DDBJ whole genome shotgun (WGS) entry which is preliminary data.</text>
</comment>
<proteinExistence type="predicted"/>
<accession>A0A9D1FHD7</accession>
<reference evidence="1" key="1">
    <citation type="submission" date="2020-10" db="EMBL/GenBank/DDBJ databases">
        <authorList>
            <person name="Gilroy R."/>
        </authorList>
    </citation>
    <scope>NUCLEOTIDE SEQUENCE</scope>
    <source>
        <strain evidence="1">ChiGjej3B3-5194</strain>
    </source>
</reference>
<evidence type="ECO:0000313" key="2">
    <source>
        <dbReference type="Proteomes" id="UP000886742"/>
    </source>
</evidence>
<evidence type="ECO:0000313" key="1">
    <source>
        <dbReference type="EMBL" id="HIS71103.1"/>
    </source>
</evidence>
<dbReference type="Proteomes" id="UP000886742">
    <property type="component" value="Unassembled WGS sequence"/>
</dbReference>
<sequence>MTENTNKFAKATATLQGKSHGAGYKKGIAAVNLAAEFMARGVNVHNTQNEK</sequence>
<organism evidence="1 2">
    <name type="scientific">Candidatus Enterousia intestinigallinarum</name>
    <dbReference type="NCBI Taxonomy" id="2840790"/>
    <lineage>
        <taxon>Bacteria</taxon>
        <taxon>Pseudomonadati</taxon>
        <taxon>Pseudomonadota</taxon>
        <taxon>Alphaproteobacteria</taxon>
        <taxon>Candidatus Enterousia</taxon>
    </lineage>
</organism>